<comment type="similarity">
    <text evidence="1">Belongs to the CNOT2/3/5 family.</text>
</comment>
<gene>
    <name evidence="6" type="primary">not2</name>
    <name evidence="6" type="ORF">SOMG_04237</name>
</gene>
<accession>A0AAE9WGK2</accession>
<feature type="compositionally biased region" description="Polar residues" evidence="4">
    <location>
        <begin position="114"/>
        <end position="124"/>
    </location>
</feature>
<dbReference type="Pfam" id="PF04153">
    <property type="entry name" value="NOT2_3_5_C"/>
    <property type="match status" value="1"/>
</dbReference>
<dbReference type="PANTHER" id="PTHR23326">
    <property type="entry name" value="CCR4 NOT-RELATED"/>
    <property type="match status" value="1"/>
</dbReference>
<evidence type="ECO:0000256" key="1">
    <source>
        <dbReference type="ARBA" id="ARBA00007682"/>
    </source>
</evidence>
<feature type="compositionally biased region" description="Polar residues" evidence="4">
    <location>
        <begin position="25"/>
        <end position="43"/>
    </location>
</feature>
<dbReference type="GO" id="GO:0006355">
    <property type="term" value="P:regulation of DNA-templated transcription"/>
    <property type="evidence" value="ECO:0007669"/>
    <property type="project" value="InterPro"/>
</dbReference>
<name>A0AAE9WGK2_9SCHI</name>
<dbReference type="Gene3D" id="2.30.30.1020">
    <property type="entry name" value="CCR4-NOT complex subunit 2/3/5, C-terminal domain"/>
    <property type="match status" value="1"/>
</dbReference>
<dbReference type="GeneID" id="80877713"/>
<dbReference type="Proteomes" id="UP001212411">
    <property type="component" value="Chromosome 3"/>
</dbReference>
<dbReference type="EMBL" id="CP115613">
    <property type="protein sequence ID" value="WBW74646.1"/>
    <property type="molecule type" value="Genomic_DNA"/>
</dbReference>
<evidence type="ECO:0000313" key="6">
    <source>
        <dbReference type="EMBL" id="WBW74646.1"/>
    </source>
</evidence>
<evidence type="ECO:0000256" key="4">
    <source>
        <dbReference type="SAM" id="MobiDB-lite"/>
    </source>
</evidence>
<dbReference type="AlphaFoldDB" id="A0AAE9WGK2"/>
<dbReference type="KEGG" id="som:SOMG_04237"/>
<dbReference type="GO" id="GO:0030015">
    <property type="term" value="C:CCR4-NOT core complex"/>
    <property type="evidence" value="ECO:0007669"/>
    <property type="project" value="InterPro"/>
</dbReference>
<organism evidence="6 7">
    <name type="scientific">Schizosaccharomyces osmophilus</name>
    <dbReference type="NCBI Taxonomy" id="2545709"/>
    <lineage>
        <taxon>Eukaryota</taxon>
        <taxon>Fungi</taxon>
        <taxon>Dikarya</taxon>
        <taxon>Ascomycota</taxon>
        <taxon>Taphrinomycotina</taxon>
        <taxon>Schizosaccharomycetes</taxon>
        <taxon>Schizosaccharomycetales</taxon>
        <taxon>Schizosaccharomycetaceae</taxon>
        <taxon>Schizosaccharomyces</taxon>
    </lineage>
</organism>
<dbReference type="InterPro" id="IPR038635">
    <property type="entry name" value="CCR4-NOT_su2/3/5_C_sf"/>
</dbReference>
<dbReference type="InterPro" id="IPR040168">
    <property type="entry name" value="Not2/3/5"/>
</dbReference>
<evidence type="ECO:0000313" key="7">
    <source>
        <dbReference type="Proteomes" id="UP001212411"/>
    </source>
</evidence>
<sequence length="307" mass="34226">MSLSSRLSSLQLNVNDDMKPAYGSLNANPNEKPNTSGILGPSISQSSGTIADFGANGLFSSSIRNPNDSHALHRNSSPVDVNSHKNKLLGVITGKSGSNSPSFTDATETKDLNPSENMESSSPVDESEKAYSLESLLPIIRMEDTDLCMLQLGCDLSALGFDLAPVEEDRLISTNMSSPWAELNTKKPISEPPFKLPECYKSVAPPPQLSKVIQFSDETLFYIFYTKPQDILQEAAAQELTNRNWRFHKEFRVWLTPVPGTKPLQRTPQFERGYYMIFDPVHWKKIRKDFMLMYAALEDRSQSAIPT</sequence>
<keyword evidence="3" id="KW-0804">Transcription</keyword>
<proteinExistence type="inferred from homology"/>
<evidence type="ECO:0000256" key="3">
    <source>
        <dbReference type="ARBA" id="ARBA00023163"/>
    </source>
</evidence>
<reference evidence="6 7" key="1">
    <citation type="journal article" date="2023" name="G3 (Bethesda)">
        <title>A high-quality reference genome for the fission yeast Schizosaccharomyces osmophilus.</title>
        <authorList>
            <person name="Jia G.S."/>
            <person name="Zhang W.C."/>
            <person name="Liang Y."/>
            <person name="Liu X.H."/>
            <person name="Rhind N."/>
            <person name="Pidoux A."/>
            <person name="Brysch-Herzberg M."/>
            <person name="Du L.L."/>
        </authorList>
    </citation>
    <scope>NUCLEOTIDE SEQUENCE [LARGE SCALE GENOMIC DNA]</scope>
    <source>
        <strain evidence="6 7">CBS 15793</strain>
    </source>
</reference>
<evidence type="ECO:0000256" key="2">
    <source>
        <dbReference type="ARBA" id="ARBA00023015"/>
    </source>
</evidence>
<protein>
    <submittedName>
        <fullName evidence="6">CCR4-Not complex NOT box subunit 2</fullName>
    </submittedName>
</protein>
<keyword evidence="2" id="KW-0805">Transcription regulation</keyword>
<evidence type="ECO:0000259" key="5">
    <source>
        <dbReference type="Pfam" id="PF04153"/>
    </source>
</evidence>
<feature type="domain" description="NOT2/NOT3/NOT5 C-terminal" evidence="5">
    <location>
        <begin position="175"/>
        <end position="297"/>
    </location>
</feature>
<feature type="region of interest" description="Disordered" evidence="4">
    <location>
        <begin position="20"/>
        <end position="43"/>
    </location>
</feature>
<feature type="region of interest" description="Disordered" evidence="4">
    <location>
        <begin position="91"/>
        <end position="129"/>
    </location>
</feature>
<dbReference type="RefSeq" id="XP_056038889.1">
    <property type="nucleotide sequence ID" value="XM_056183024.1"/>
</dbReference>
<dbReference type="InterPro" id="IPR007282">
    <property type="entry name" value="NOT2/3/5_C"/>
</dbReference>
<feature type="compositionally biased region" description="Polar residues" evidence="4">
    <location>
        <begin position="95"/>
        <end position="106"/>
    </location>
</feature>
<dbReference type="GO" id="GO:0000289">
    <property type="term" value="P:nuclear-transcribed mRNA poly(A) tail shortening"/>
    <property type="evidence" value="ECO:0007669"/>
    <property type="project" value="UniProtKB-ARBA"/>
</dbReference>
<keyword evidence="7" id="KW-1185">Reference proteome</keyword>